<evidence type="ECO:0000256" key="3">
    <source>
        <dbReference type="ARBA" id="ARBA00022692"/>
    </source>
</evidence>
<feature type="compositionally biased region" description="Pro residues" evidence="7">
    <location>
        <begin position="1"/>
        <end position="20"/>
    </location>
</feature>
<feature type="transmembrane region" description="Helical" evidence="6">
    <location>
        <begin position="235"/>
        <end position="256"/>
    </location>
</feature>
<evidence type="ECO:0000256" key="4">
    <source>
        <dbReference type="ARBA" id="ARBA00022989"/>
    </source>
</evidence>
<proteinExistence type="inferred from homology"/>
<dbReference type="OrthoDB" id="6079986at2"/>
<gene>
    <name evidence="8" type="ORF">D3272_24640</name>
</gene>
<dbReference type="GO" id="GO:0005886">
    <property type="term" value="C:plasma membrane"/>
    <property type="evidence" value="ECO:0007669"/>
    <property type="project" value="UniProtKB-SubCell"/>
</dbReference>
<dbReference type="RefSeq" id="WP_129221892.1">
    <property type="nucleotide sequence ID" value="NZ_QYBC01000030.1"/>
</dbReference>
<evidence type="ECO:0000313" key="8">
    <source>
        <dbReference type="EMBL" id="RYB01724.1"/>
    </source>
</evidence>
<protein>
    <recommendedName>
        <fullName evidence="6">SURF1-like protein</fullName>
    </recommendedName>
</protein>
<dbReference type="EMBL" id="QYBC01000030">
    <property type="protein sequence ID" value="RYB01724.1"/>
    <property type="molecule type" value="Genomic_DNA"/>
</dbReference>
<reference evidence="8 9" key="2">
    <citation type="submission" date="2019-02" db="EMBL/GenBank/DDBJ databases">
        <title>'Lichenibacterium ramalinii' gen. nov. sp. nov., 'Lichenibacterium minor' gen. nov. sp. nov.</title>
        <authorList>
            <person name="Pankratov T."/>
        </authorList>
    </citation>
    <scope>NUCLEOTIDE SEQUENCE [LARGE SCALE GENOMIC DNA]</scope>
    <source>
        <strain evidence="8 9">RmlP001</strain>
    </source>
</reference>
<accession>A0A4Q2R886</accession>
<feature type="region of interest" description="Disordered" evidence="7">
    <location>
        <begin position="1"/>
        <end position="27"/>
    </location>
</feature>
<dbReference type="CDD" id="cd06662">
    <property type="entry name" value="SURF1"/>
    <property type="match status" value="1"/>
</dbReference>
<evidence type="ECO:0000256" key="7">
    <source>
        <dbReference type="SAM" id="MobiDB-lite"/>
    </source>
</evidence>
<keyword evidence="9" id="KW-1185">Reference proteome</keyword>
<keyword evidence="5 6" id="KW-0472">Membrane</keyword>
<dbReference type="Pfam" id="PF02104">
    <property type="entry name" value="SURF1"/>
    <property type="match status" value="1"/>
</dbReference>
<keyword evidence="3 6" id="KW-0812">Transmembrane</keyword>
<organism evidence="8 9">
    <name type="scientific">Lichenibacterium ramalinae</name>
    <dbReference type="NCBI Taxonomy" id="2316527"/>
    <lineage>
        <taxon>Bacteria</taxon>
        <taxon>Pseudomonadati</taxon>
        <taxon>Pseudomonadota</taxon>
        <taxon>Alphaproteobacteria</taxon>
        <taxon>Hyphomicrobiales</taxon>
        <taxon>Lichenihabitantaceae</taxon>
        <taxon>Lichenibacterium</taxon>
    </lineage>
</organism>
<sequence length="273" mass="28631">MRTAPSAPPAPTGDPRPGEPGPSKSRSGAKAVLVGCCGLVAIALLAALGTWQVHRLFWKLDLIASVDTRVHAAPVPAPGPAAWAGITAEADQYRHVSVRGTFDNTRETAVQAVTEAGSGFWIVTPLHTEAGTTVLVDRGFVPTNRRDPATRPAGQRQGPVEVVGLLRVTEPGGAFLRSNDPADDRWYSRDVAAIAARRGLTGPVAPYFIDADATPNPGGLPVGGLTVVAFPNNHLVYAVTWFALALMLAGALAWAVREELRGRRAGTAARMDG</sequence>
<feature type="transmembrane region" description="Helical" evidence="6">
    <location>
        <begin position="31"/>
        <end position="51"/>
    </location>
</feature>
<name>A0A4Q2R886_9HYPH</name>
<evidence type="ECO:0000256" key="5">
    <source>
        <dbReference type="ARBA" id="ARBA00023136"/>
    </source>
</evidence>
<evidence type="ECO:0000313" key="9">
    <source>
        <dbReference type="Proteomes" id="UP000289411"/>
    </source>
</evidence>
<evidence type="ECO:0000256" key="6">
    <source>
        <dbReference type="RuleBase" id="RU363076"/>
    </source>
</evidence>
<dbReference type="PROSITE" id="PS50895">
    <property type="entry name" value="SURF1"/>
    <property type="match status" value="1"/>
</dbReference>
<reference evidence="8 9" key="1">
    <citation type="submission" date="2018-09" db="EMBL/GenBank/DDBJ databases">
        <authorList>
            <person name="Grouzdev D.S."/>
            <person name="Krutkina M.S."/>
        </authorList>
    </citation>
    <scope>NUCLEOTIDE SEQUENCE [LARGE SCALE GENOMIC DNA]</scope>
    <source>
        <strain evidence="8 9">RmlP001</strain>
    </source>
</reference>
<dbReference type="PANTHER" id="PTHR23427">
    <property type="entry name" value="SURFEIT LOCUS PROTEIN"/>
    <property type="match status" value="1"/>
</dbReference>
<dbReference type="PANTHER" id="PTHR23427:SF2">
    <property type="entry name" value="SURFEIT LOCUS PROTEIN 1"/>
    <property type="match status" value="1"/>
</dbReference>
<comment type="caution">
    <text evidence="8">The sequence shown here is derived from an EMBL/GenBank/DDBJ whole genome shotgun (WGS) entry which is preliminary data.</text>
</comment>
<dbReference type="Proteomes" id="UP000289411">
    <property type="component" value="Unassembled WGS sequence"/>
</dbReference>
<comment type="similarity">
    <text evidence="2 6">Belongs to the SURF1 family.</text>
</comment>
<keyword evidence="4 6" id="KW-1133">Transmembrane helix</keyword>
<keyword evidence="6" id="KW-1003">Cell membrane</keyword>
<dbReference type="InterPro" id="IPR045214">
    <property type="entry name" value="Surf1/Surf4"/>
</dbReference>
<comment type="subcellular location">
    <subcellularLocation>
        <location evidence="6">Cell membrane</location>
        <topology evidence="6">Multi-pass membrane protein</topology>
    </subcellularLocation>
    <subcellularLocation>
        <location evidence="1">Membrane</location>
    </subcellularLocation>
</comment>
<evidence type="ECO:0000256" key="1">
    <source>
        <dbReference type="ARBA" id="ARBA00004370"/>
    </source>
</evidence>
<dbReference type="AlphaFoldDB" id="A0A4Q2R886"/>
<dbReference type="InterPro" id="IPR002994">
    <property type="entry name" value="Surf1/Shy1"/>
</dbReference>
<evidence type="ECO:0000256" key="2">
    <source>
        <dbReference type="ARBA" id="ARBA00007165"/>
    </source>
</evidence>